<dbReference type="GeneID" id="86946852"/>
<dbReference type="GO" id="GO:0006310">
    <property type="term" value="P:DNA recombination"/>
    <property type="evidence" value="ECO:0007669"/>
    <property type="project" value="UniProtKB-KW"/>
</dbReference>
<reference evidence="10 11" key="1">
    <citation type="submission" date="2020-06" db="EMBL/GenBank/DDBJ databases">
        <title>REHAB project genomes.</title>
        <authorList>
            <person name="Shaw L.P."/>
        </authorList>
    </citation>
    <scope>NUCLEOTIDE SEQUENCE [LARGE SCALE GENOMIC DNA]</scope>
    <source>
        <strain evidence="7 10">RHB42-C09</strain>
        <strain evidence="9 12">RHBSTW-00777</strain>
        <strain evidence="8 11">RHBSTW-00814</strain>
    </source>
</reference>
<dbReference type="Proteomes" id="UP000512146">
    <property type="component" value="Chromosome"/>
</dbReference>
<dbReference type="EMBL" id="CP058207">
    <property type="protein sequence ID" value="QLP27527.1"/>
    <property type="molecule type" value="Genomic_DNA"/>
</dbReference>
<dbReference type="Proteomes" id="UP000512115">
    <property type="component" value="Chromosome"/>
</dbReference>
<dbReference type="InterPro" id="IPR002104">
    <property type="entry name" value="Integrase_catalytic"/>
</dbReference>
<evidence type="ECO:0000259" key="6">
    <source>
        <dbReference type="PROSITE" id="PS51900"/>
    </source>
</evidence>
<dbReference type="InterPro" id="IPR044068">
    <property type="entry name" value="CB"/>
</dbReference>
<sequence>MAKTAYPTGVENHGGSLRIWFMYKGTRVRESLGVPDTPKNRKIAGELRASVCFSIKTGNFDYAAQFPDSPNLRKFGAESKEITVADLAEKWLDLKKLEISTNAMGRYSSIVRNMVPRIGGNRLASAVTQEELLFIRKDLLTGYHVLKRGQKTPIKGRSVPTVNNYMNTMAGMFQFAADSGYIKENPFAAISQLKRSRTEPDPLTRDEFVRLINAFKHQQLKNMWSLAVYTGVRHGELVSLAWEDIDLKAGTMTIRRNHTLTKEFTLPKTEAGTNRVINLIQPAIDVLKNQAEMTRLGKQYQVEVKLREYGRTEMHPCTFVFNPQIVTRNGLAGHHYAVGSINQSWETAMRRAGIRYRKAYQSRHTYACWSLTAGANPNFIAKQMGHSDAQMVYRVYGSWMAENNQDQVSILNQKLSEFAPSMPHAVGSDVIKQA</sequence>
<evidence type="ECO:0000256" key="3">
    <source>
        <dbReference type="ARBA" id="ARBA00023172"/>
    </source>
</evidence>
<evidence type="ECO:0000313" key="9">
    <source>
        <dbReference type="EMBL" id="QLX30692.1"/>
    </source>
</evidence>
<dbReference type="Gene3D" id="1.10.150.130">
    <property type="match status" value="1"/>
</dbReference>
<dbReference type="Gene3D" id="1.10.443.10">
    <property type="entry name" value="Intergrase catalytic core"/>
    <property type="match status" value="1"/>
</dbReference>
<dbReference type="Pfam" id="PF12167">
    <property type="entry name" value="Arm-DNA-bind_2"/>
    <property type="match status" value="1"/>
</dbReference>
<evidence type="ECO:0000313" key="10">
    <source>
        <dbReference type="Proteomes" id="UP000510862"/>
    </source>
</evidence>
<dbReference type="InterPro" id="IPR022000">
    <property type="entry name" value="Min27-like_integrase_DNA_bind"/>
</dbReference>
<dbReference type="Proteomes" id="UP000510862">
    <property type="component" value="Chromosome"/>
</dbReference>
<dbReference type="InterPro" id="IPR013762">
    <property type="entry name" value="Integrase-like_cat_sf"/>
</dbReference>
<feature type="domain" description="Core-binding (CB)" evidence="6">
    <location>
        <begin position="82"/>
        <end position="177"/>
    </location>
</feature>
<dbReference type="Pfam" id="PF00589">
    <property type="entry name" value="Phage_integrase"/>
    <property type="match status" value="1"/>
</dbReference>
<dbReference type="GO" id="GO:0015074">
    <property type="term" value="P:DNA integration"/>
    <property type="evidence" value="ECO:0007669"/>
    <property type="project" value="UniProtKB-KW"/>
</dbReference>
<dbReference type="SUPFAM" id="SSF56349">
    <property type="entry name" value="DNA breaking-rejoining enzymes"/>
    <property type="match status" value="1"/>
</dbReference>
<dbReference type="EMBL" id="CP056165">
    <property type="protein sequence ID" value="QLX30692.1"/>
    <property type="molecule type" value="Genomic_DNA"/>
</dbReference>
<dbReference type="AlphaFoldDB" id="A0A7H9K5G0"/>
<evidence type="ECO:0000259" key="5">
    <source>
        <dbReference type="PROSITE" id="PS51898"/>
    </source>
</evidence>
<dbReference type="EMBL" id="CP056159">
    <property type="protein sequence ID" value="QLV00506.1"/>
    <property type="molecule type" value="Genomic_DNA"/>
</dbReference>
<evidence type="ECO:0000256" key="1">
    <source>
        <dbReference type="ARBA" id="ARBA00022908"/>
    </source>
</evidence>
<dbReference type="RefSeq" id="WP_021514423.1">
    <property type="nucleotide sequence ID" value="NZ_CAKAEL010000023.1"/>
</dbReference>
<evidence type="ECO:0000313" key="7">
    <source>
        <dbReference type="EMBL" id="QLP27527.1"/>
    </source>
</evidence>
<evidence type="ECO:0000256" key="4">
    <source>
        <dbReference type="PROSITE-ProRule" id="PRU01248"/>
    </source>
</evidence>
<dbReference type="InterPro" id="IPR010998">
    <property type="entry name" value="Integrase_recombinase_N"/>
</dbReference>
<dbReference type="GO" id="GO:0003677">
    <property type="term" value="F:DNA binding"/>
    <property type="evidence" value="ECO:0007669"/>
    <property type="project" value="UniProtKB-UniRule"/>
</dbReference>
<organism evidence="8 11">
    <name type="scientific">Escherichia marmotae</name>
    <dbReference type="NCBI Taxonomy" id="1499973"/>
    <lineage>
        <taxon>Bacteria</taxon>
        <taxon>Pseudomonadati</taxon>
        <taxon>Pseudomonadota</taxon>
        <taxon>Gammaproteobacteria</taxon>
        <taxon>Enterobacterales</taxon>
        <taxon>Enterobacteriaceae</taxon>
        <taxon>Escherichia</taxon>
    </lineage>
</organism>
<dbReference type="PANTHER" id="PTHR30349">
    <property type="entry name" value="PHAGE INTEGRASE-RELATED"/>
    <property type="match status" value="1"/>
</dbReference>
<dbReference type="PANTHER" id="PTHR30349:SF36">
    <property type="entry name" value="PROPHAGE INTEGRASE INTR-RELATED"/>
    <property type="match status" value="1"/>
</dbReference>
<protein>
    <submittedName>
        <fullName evidence="8">DUF3596 domain-containing protein</fullName>
    </submittedName>
</protein>
<feature type="domain" description="Tyr recombinase" evidence="5">
    <location>
        <begin position="198"/>
        <end position="409"/>
    </location>
</feature>
<keyword evidence="1" id="KW-0229">DNA integration</keyword>
<dbReference type="CDD" id="cd01189">
    <property type="entry name" value="INT_ICEBs1_C_like"/>
    <property type="match status" value="1"/>
</dbReference>
<evidence type="ECO:0000256" key="2">
    <source>
        <dbReference type="ARBA" id="ARBA00023125"/>
    </source>
</evidence>
<dbReference type="InterPro" id="IPR050090">
    <property type="entry name" value="Tyrosine_recombinase_XerCD"/>
</dbReference>
<name>A0A7H9K5G0_9ESCH</name>
<evidence type="ECO:0000313" key="8">
    <source>
        <dbReference type="EMBL" id="QLV00506.1"/>
    </source>
</evidence>
<evidence type="ECO:0000313" key="12">
    <source>
        <dbReference type="Proteomes" id="UP000512146"/>
    </source>
</evidence>
<gene>
    <name evidence="7" type="ORF">HV018_13030</name>
    <name evidence="9" type="ORF">HV276_13690</name>
    <name evidence="8" type="ORF">HV284_05145</name>
</gene>
<keyword evidence="2 4" id="KW-0238">DNA-binding</keyword>
<proteinExistence type="predicted"/>
<dbReference type="InterPro" id="IPR011010">
    <property type="entry name" value="DNA_brk_join_enz"/>
</dbReference>
<dbReference type="PROSITE" id="PS51898">
    <property type="entry name" value="TYR_RECOMBINASE"/>
    <property type="match status" value="1"/>
</dbReference>
<dbReference type="PROSITE" id="PS51900">
    <property type="entry name" value="CB"/>
    <property type="match status" value="1"/>
</dbReference>
<accession>A0A7H9K5G0</accession>
<evidence type="ECO:0000313" key="11">
    <source>
        <dbReference type="Proteomes" id="UP000512115"/>
    </source>
</evidence>
<keyword evidence="3" id="KW-0233">DNA recombination</keyword>